<dbReference type="Proteomes" id="UP000034794">
    <property type="component" value="Unassembled WGS sequence"/>
</dbReference>
<name>A0A0G1SGH0_9BACT</name>
<evidence type="ECO:0000313" key="1">
    <source>
        <dbReference type="EMBL" id="KKU32440.1"/>
    </source>
</evidence>
<sequence>MSDLFEPKFDANQIYEPDDFIFRIEIILTEVSPSEKLHQVLQNWLTWARQHSSDCQIAFMPGQNGSIEPFCIETVRIKNSSR</sequence>
<dbReference type="AlphaFoldDB" id="A0A0G1SGH0"/>
<reference evidence="1 2" key="1">
    <citation type="journal article" date="2015" name="Nature">
        <title>rRNA introns, odd ribosomes, and small enigmatic genomes across a large radiation of phyla.</title>
        <authorList>
            <person name="Brown C.T."/>
            <person name="Hug L.A."/>
            <person name="Thomas B.C."/>
            <person name="Sharon I."/>
            <person name="Castelle C.J."/>
            <person name="Singh A."/>
            <person name="Wilkins M.J."/>
            <person name="Williams K.H."/>
            <person name="Banfield J.F."/>
        </authorList>
    </citation>
    <scope>NUCLEOTIDE SEQUENCE [LARGE SCALE GENOMIC DNA]</scope>
</reference>
<evidence type="ECO:0000313" key="2">
    <source>
        <dbReference type="Proteomes" id="UP000034794"/>
    </source>
</evidence>
<protein>
    <submittedName>
        <fullName evidence="1">Uncharacterized protein</fullName>
    </submittedName>
</protein>
<comment type="caution">
    <text evidence="1">The sequence shown here is derived from an EMBL/GenBank/DDBJ whole genome shotgun (WGS) entry which is preliminary data.</text>
</comment>
<accession>A0A0G1SGH0</accession>
<organism evidence="1 2">
    <name type="scientific">Candidatus Collierbacteria bacterium GW2011_GWA2_46_26</name>
    <dbReference type="NCBI Taxonomy" id="1618381"/>
    <lineage>
        <taxon>Bacteria</taxon>
        <taxon>Candidatus Collieribacteriota</taxon>
    </lineage>
</organism>
<gene>
    <name evidence="1" type="ORF">UX47_C0011G0001</name>
</gene>
<dbReference type="EMBL" id="LCMI01000011">
    <property type="protein sequence ID" value="KKU32440.1"/>
    <property type="molecule type" value="Genomic_DNA"/>
</dbReference>
<proteinExistence type="predicted"/>